<gene>
    <name evidence="6" type="primary">rpl18</name>
    <name evidence="7" type="ORF">IG193_06420</name>
</gene>
<dbReference type="InterPro" id="IPR057268">
    <property type="entry name" value="Ribosomal_L18"/>
</dbReference>
<comment type="function">
    <text evidence="6">This is one of the proteins that bind and probably mediate the attachment of the 5S RNA into the large ribosomal subunit, where it forms part of the central protuberance.</text>
</comment>
<comment type="similarity">
    <text evidence="1 6">Belongs to the universal ribosomal protein uL18 family.</text>
</comment>
<dbReference type="NCBIfam" id="NF006342">
    <property type="entry name" value="PRK08569.1"/>
    <property type="match status" value="1"/>
</dbReference>
<dbReference type="RefSeq" id="WP_192818358.1">
    <property type="nucleotide sequence ID" value="NZ_CP062310.1"/>
</dbReference>
<dbReference type="FunCoup" id="A0A7L9FHJ0">
    <property type="interactions" value="161"/>
</dbReference>
<dbReference type="SUPFAM" id="SSF53137">
    <property type="entry name" value="Translational machinery components"/>
    <property type="match status" value="1"/>
</dbReference>
<dbReference type="InterPro" id="IPR057267">
    <property type="entry name" value="Rbsml_uL18_arch"/>
</dbReference>
<evidence type="ECO:0000313" key="7">
    <source>
        <dbReference type="EMBL" id="QOJ78386.1"/>
    </source>
</evidence>
<dbReference type="GO" id="GO:0008097">
    <property type="term" value="F:5S rRNA binding"/>
    <property type="evidence" value="ECO:0007669"/>
    <property type="project" value="InterPro"/>
</dbReference>
<dbReference type="KEGG" id="thel:IG193_06420"/>
<name>A0A7L9FHJ0_9CREN</name>
<dbReference type="PANTHER" id="PTHR23410">
    <property type="entry name" value="RIBOSOMAL PROTEIN L5-RELATED"/>
    <property type="match status" value="1"/>
</dbReference>
<dbReference type="Pfam" id="PF17144">
    <property type="entry name" value="Ribosomal_L5e"/>
    <property type="match status" value="2"/>
</dbReference>
<sequence>MARGSTYKVPLKRRREGKTNYYKRRKLILSRKPRLVVRILSRTAIVQVIKADPRGDITLASAHSRELLKYGWKGGLKNTPAVYLLGMLAALKAKKNGVNEAVLDIGLHRPTRGGRVFAAAKGAIDAGLSVPASEEIFPGDDRIKGEHIALYSRLLREQDPEEYHRRFSEYLAKGLSPEDLPRHFEEVRENILRAFS</sequence>
<evidence type="ECO:0000256" key="2">
    <source>
        <dbReference type="ARBA" id="ARBA00022730"/>
    </source>
</evidence>
<dbReference type="PANTHER" id="PTHR23410:SF12">
    <property type="entry name" value="LARGE RIBOSOMAL SUBUNIT PROTEIN UL18"/>
    <property type="match status" value="1"/>
</dbReference>
<evidence type="ECO:0000256" key="6">
    <source>
        <dbReference type="HAMAP-Rule" id="MF_01337"/>
    </source>
</evidence>
<dbReference type="Gene3D" id="3.30.420.100">
    <property type="match status" value="1"/>
</dbReference>
<keyword evidence="2 6" id="KW-0699">rRNA-binding</keyword>
<keyword evidence="8" id="KW-1185">Reference proteome</keyword>
<protein>
    <recommendedName>
        <fullName evidence="6">Large ribosomal subunit protein uL18</fullName>
    </recommendedName>
</protein>
<accession>A0A7L9FHJ0</accession>
<keyword evidence="3 6" id="KW-0694">RNA-binding</keyword>
<dbReference type="HAMAP" id="MF_01337_A">
    <property type="entry name" value="Ribosomal_uL18_A"/>
    <property type="match status" value="1"/>
</dbReference>
<evidence type="ECO:0000256" key="3">
    <source>
        <dbReference type="ARBA" id="ARBA00022884"/>
    </source>
</evidence>
<dbReference type="GO" id="GO:0003735">
    <property type="term" value="F:structural constituent of ribosome"/>
    <property type="evidence" value="ECO:0007669"/>
    <property type="project" value="InterPro"/>
</dbReference>
<organism evidence="7 8">
    <name type="scientific">Infirmifilum lucidum</name>
    <dbReference type="NCBI Taxonomy" id="2776706"/>
    <lineage>
        <taxon>Archaea</taxon>
        <taxon>Thermoproteota</taxon>
        <taxon>Thermoprotei</taxon>
        <taxon>Thermofilales</taxon>
        <taxon>Thermofilaceae</taxon>
        <taxon>Infirmifilum</taxon>
    </lineage>
</organism>
<dbReference type="GeneID" id="59149514"/>
<dbReference type="InterPro" id="IPR005485">
    <property type="entry name" value="Rbsml_uL18_euk_arch"/>
</dbReference>
<evidence type="ECO:0000313" key="8">
    <source>
        <dbReference type="Proteomes" id="UP000594121"/>
    </source>
</evidence>
<evidence type="ECO:0000256" key="1">
    <source>
        <dbReference type="ARBA" id="ARBA00007116"/>
    </source>
</evidence>
<dbReference type="GO" id="GO:0000027">
    <property type="term" value="P:ribosomal large subunit assembly"/>
    <property type="evidence" value="ECO:0007669"/>
    <property type="project" value="TreeGrafter"/>
</dbReference>
<dbReference type="Proteomes" id="UP000594121">
    <property type="component" value="Chromosome"/>
</dbReference>
<evidence type="ECO:0000256" key="4">
    <source>
        <dbReference type="ARBA" id="ARBA00022980"/>
    </source>
</evidence>
<dbReference type="GO" id="GO:0006412">
    <property type="term" value="P:translation"/>
    <property type="evidence" value="ECO:0007669"/>
    <property type="project" value="UniProtKB-UniRule"/>
</dbReference>
<proteinExistence type="inferred from homology"/>
<keyword evidence="5 6" id="KW-0687">Ribonucleoprotein</keyword>
<dbReference type="EMBL" id="CP062310">
    <property type="protein sequence ID" value="QOJ78386.1"/>
    <property type="molecule type" value="Genomic_DNA"/>
</dbReference>
<dbReference type="GO" id="GO:0022625">
    <property type="term" value="C:cytosolic large ribosomal subunit"/>
    <property type="evidence" value="ECO:0007669"/>
    <property type="project" value="TreeGrafter"/>
</dbReference>
<reference evidence="7 8" key="1">
    <citation type="submission" date="2020-10" db="EMBL/GenBank/DDBJ databases">
        <title>Thermofilum lucidum 3507LT sp. nov. a novel member of Thermofilaceae family isolated from Chile hot spring, and proposal of description order Thermofilales.</title>
        <authorList>
            <person name="Zayulina K.S."/>
            <person name="Elcheninov A.G."/>
            <person name="Toshchakov S.V."/>
            <person name="Kublanov I.V."/>
        </authorList>
    </citation>
    <scope>NUCLEOTIDE SEQUENCE [LARGE SCALE GENOMIC DNA]</scope>
    <source>
        <strain evidence="7 8">3507LT</strain>
    </source>
</reference>
<keyword evidence="4 6" id="KW-0689">Ribosomal protein</keyword>
<dbReference type="InParanoid" id="A0A7L9FHJ0"/>
<evidence type="ECO:0000256" key="5">
    <source>
        <dbReference type="ARBA" id="ARBA00023274"/>
    </source>
</evidence>
<dbReference type="AlphaFoldDB" id="A0A7L9FHJ0"/>
<comment type="subunit">
    <text evidence="6">Part of the 50S ribosomal subunit. Contacts the 5S and 23S rRNAs.</text>
</comment>
<dbReference type="CDD" id="cd00432">
    <property type="entry name" value="Ribosomal_L18_L5e"/>
    <property type="match status" value="1"/>
</dbReference>